<dbReference type="PANTHER" id="PTHR10803:SF3">
    <property type="entry name" value="ATPASE GET3"/>
    <property type="match status" value="1"/>
</dbReference>
<evidence type="ECO:0000256" key="1">
    <source>
        <dbReference type="ARBA" id="ARBA00011040"/>
    </source>
</evidence>
<dbReference type="InterPro" id="IPR016300">
    <property type="entry name" value="ATPase_ArsA/GET3"/>
</dbReference>
<dbReference type="NCBIfam" id="TIGR00345">
    <property type="entry name" value="GET3_arsA_TRC40"/>
    <property type="match status" value="1"/>
</dbReference>
<dbReference type="Gene3D" id="3.40.50.300">
    <property type="entry name" value="P-loop containing nucleotide triphosphate hydrolases"/>
    <property type="match status" value="2"/>
</dbReference>
<organism evidence="3 4">
    <name type="scientific">Nocardia thailandica</name>
    <dbReference type="NCBI Taxonomy" id="257275"/>
    <lineage>
        <taxon>Bacteria</taxon>
        <taxon>Bacillati</taxon>
        <taxon>Actinomycetota</taxon>
        <taxon>Actinomycetes</taxon>
        <taxon>Mycobacteriales</taxon>
        <taxon>Nocardiaceae</taxon>
        <taxon>Nocardia</taxon>
    </lineage>
</organism>
<dbReference type="Pfam" id="PF02374">
    <property type="entry name" value="ArsA_ATPase"/>
    <property type="match status" value="3"/>
</dbReference>
<dbReference type="Proteomes" id="UP001601444">
    <property type="component" value="Unassembled WGS sequence"/>
</dbReference>
<dbReference type="InterPro" id="IPR027541">
    <property type="entry name" value="Ars_ATPase"/>
</dbReference>
<accession>A0ABW6PSZ5</accession>
<dbReference type="SUPFAM" id="SSF52540">
    <property type="entry name" value="P-loop containing nucleoside triphosphate hydrolases"/>
    <property type="match status" value="2"/>
</dbReference>
<feature type="domain" description="AAA+ ATPase" evidence="2">
    <location>
        <begin position="329"/>
        <end position="523"/>
    </location>
</feature>
<dbReference type="PIRSF" id="PIRSF001327">
    <property type="entry name" value="Arsenical_pump-driving_ATPase"/>
    <property type="match status" value="1"/>
</dbReference>
<feature type="domain" description="AAA+ ATPase" evidence="2">
    <location>
        <begin position="7"/>
        <end position="227"/>
    </location>
</feature>
<name>A0ABW6PSZ5_9NOCA</name>
<gene>
    <name evidence="3" type="primary">arsA</name>
    <name evidence="3" type="ORF">ACFYTF_22130</name>
</gene>
<dbReference type="RefSeq" id="WP_104361919.1">
    <property type="nucleotide sequence ID" value="NZ_JBIAMX010000015.1"/>
</dbReference>
<sequence length="606" mass="63495">MKFLDNPPRFLFFTGKGGVGKTSIACASAIALARAGKKVLLVSTDPASNVGQVFGLTIGNTITAVPEVPGLSALEIDPQQAADAYRERIVGPVRGLLPEAEIASITEQLSGSCTTEIASFNEFTALLTDTDGVTDGFDHVVFDTAPTGHTIRLLQLPGSWTEFLDDGKGDASCLGPLAGLDKQRSIYADAVSALADPDRTRLVLVTRAQRAPIAEIARTQTELADIGLAHQYVVVNGLLPEPDGRDALDTAIRRREQALLDALPANLAALPVDEVDLKPTNMVGIDALDSLFTATTTHDDDSAAPTAGSAAAADAASLSDLADEIAADDHGLIMFMGKGGVGKTTLAAAVAVALAERGHQVHLTTTDPAAHLTDTLAGAVAGLEVSRIDPAEATEQYRTRVLKSKGSALDEQGRAALAEDLKSPCTEEVAVFQAFSRVIHESRRKFVVVDTAPTGHTLLLLDATGSYHREIARQMGENSNFTTPLMRLQNPDETKVVLVTLAETTPRLEAAGLQADLERAGIHPWAWVVNNSLVAAAPSSPLLRRRAAAEVTELATITAEHAARCAVVPMLATEPVGVEALRALAHGGGDDDMAGGVSTLAASRRP</sequence>
<evidence type="ECO:0000313" key="4">
    <source>
        <dbReference type="Proteomes" id="UP001601444"/>
    </source>
</evidence>
<dbReference type="CDD" id="cd02035">
    <property type="entry name" value="ArsA"/>
    <property type="match status" value="2"/>
</dbReference>
<evidence type="ECO:0000313" key="3">
    <source>
        <dbReference type="EMBL" id="MFF0545536.1"/>
    </source>
</evidence>
<evidence type="ECO:0000259" key="2">
    <source>
        <dbReference type="SMART" id="SM00382"/>
    </source>
</evidence>
<reference evidence="3 4" key="1">
    <citation type="submission" date="2024-10" db="EMBL/GenBank/DDBJ databases">
        <title>The Natural Products Discovery Center: Release of the First 8490 Sequenced Strains for Exploring Actinobacteria Biosynthetic Diversity.</title>
        <authorList>
            <person name="Kalkreuter E."/>
            <person name="Kautsar S.A."/>
            <person name="Yang D."/>
            <person name="Bader C.D."/>
            <person name="Teijaro C.N."/>
            <person name="Fluegel L."/>
            <person name="Davis C.M."/>
            <person name="Simpson J.R."/>
            <person name="Lauterbach L."/>
            <person name="Steele A.D."/>
            <person name="Gui C."/>
            <person name="Meng S."/>
            <person name="Li G."/>
            <person name="Viehrig K."/>
            <person name="Ye F."/>
            <person name="Su P."/>
            <person name="Kiefer A.F."/>
            <person name="Nichols A."/>
            <person name="Cepeda A.J."/>
            <person name="Yan W."/>
            <person name="Fan B."/>
            <person name="Jiang Y."/>
            <person name="Adhikari A."/>
            <person name="Zheng C.-J."/>
            <person name="Schuster L."/>
            <person name="Cowan T.M."/>
            <person name="Smanski M.J."/>
            <person name="Chevrette M.G."/>
            <person name="De Carvalho L.P.S."/>
            <person name="Shen B."/>
        </authorList>
    </citation>
    <scope>NUCLEOTIDE SEQUENCE [LARGE SCALE GENOMIC DNA]</scope>
    <source>
        <strain evidence="3 4">NPDC004045</strain>
    </source>
</reference>
<dbReference type="EMBL" id="JBIAMX010000015">
    <property type="protein sequence ID" value="MFF0545536.1"/>
    <property type="molecule type" value="Genomic_DNA"/>
</dbReference>
<dbReference type="PANTHER" id="PTHR10803">
    <property type="entry name" value="ARSENICAL PUMP-DRIVING ATPASE ARSENITE-TRANSLOCATING ATPASE"/>
    <property type="match status" value="1"/>
</dbReference>
<keyword evidence="4" id="KW-1185">Reference proteome</keyword>
<comment type="similarity">
    <text evidence="1">Belongs to the arsA ATPase family.</text>
</comment>
<protein>
    <submittedName>
        <fullName evidence="3">Arsenical pump-driving ATPase</fullName>
    </submittedName>
</protein>
<dbReference type="SMART" id="SM00382">
    <property type="entry name" value="AAA"/>
    <property type="match status" value="2"/>
</dbReference>
<comment type="caution">
    <text evidence="3">The sequence shown here is derived from an EMBL/GenBank/DDBJ whole genome shotgun (WGS) entry which is preliminary data.</text>
</comment>
<dbReference type="InterPro" id="IPR003593">
    <property type="entry name" value="AAA+_ATPase"/>
</dbReference>
<proteinExistence type="inferred from homology"/>
<dbReference type="NCBIfam" id="TIGR04291">
    <property type="entry name" value="arsen_driv_ArsA"/>
    <property type="match status" value="1"/>
</dbReference>
<dbReference type="InterPro" id="IPR025723">
    <property type="entry name" value="ArsA/GET3_ATPase-like"/>
</dbReference>
<dbReference type="InterPro" id="IPR027417">
    <property type="entry name" value="P-loop_NTPase"/>
</dbReference>